<evidence type="ECO:0000313" key="2">
    <source>
        <dbReference type="Proteomes" id="UP000636800"/>
    </source>
</evidence>
<dbReference type="OrthoDB" id="4062651at2759"/>
<dbReference type="Proteomes" id="UP000636800">
    <property type="component" value="Chromosome 1"/>
</dbReference>
<dbReference type="AlphaFoldDB" id="A0A835S115"/>
<organism evidence="1 2">
    <name type="scientific">Vanilla planifolia</name>
    <name type="common">Vanilla</name>
    <dbReference type="NCBI Taxonomy" id="51239"/>
    <lineage>
        <taxon>Eukaryota</taxon>
        <taxon>Viridiplantae</taxon>
        <taxon>Streptophyta</taxon>
        <taxon>Embryophyta</taxon>
        <taxon>Tracheophyta</taxon>
        <taxon>Spermatophyta</taxon>
        <taxon>Magnoliopsida</taxon>
        <taxon>Liliopsida</taxon>
        <taxon>Asparagales</taxon>
        <taxon>Orchidaceae</taxon>
        <taxon>Vanilloideae</taxon>
        <taxon>Vanilleae</taxon>
        <taxon>Vanilla</taxon>
    </lineage>
</organism>
<proteinExistence type="predicted"/>
<dbReference type="EMBL" id="JADCNL010000001">
    <property type="protein sequence ID" value="KAG0498360.1"/>
    <property type="molecule type" value="Genomic_DNA"/>
</dbReference>
<sequence length="113" mass="12180">MQENPGTAPALLASLTAGEGAATACRMETGTDGPLSSKERSAMKQTAAVRMRSFFHLFSQRLSGGVGKQLVAEGFITALILKEPDDGRNKDAKRSKPKNWAGKGRLAWLSYPW</sequence>
<evidence type="ECO:0000313" key="1">
    <source>
        <dbReference type="EMBL" id="KAG0498360.1"/>
    </source>
</evidence>
<protein>
    <submittedName>
        <fullName evidence="1">Uncharacterized protein</fullName>
    </submittedName>
</protein>
<comment type="caution">
    <text evidence="1">The sequence shown here is derived from an EMBL/GenBank/DDBJ whole genome shotgun (WGS) entry which is preliminary data.</text>
</comment>
<name>A0A835S115_VANPL</name>
<gene>
    <name evidence="1" type="ORF">HPP92_003051</name>
</gene>
<keyword evidence="2" id="KW-1185">Reference proteome</keyword>
<reference evidence="1 2" key="1">
    <citation type="journal article" date="2020" name="Nat. Food">
        <title>A phased Vanilla planifolia genome enables genetic improvement of flavour and production.</title>
        <authorList>
            <person name="Hasing T."/>
            <person name="Tang H."/>
            <person name="Brym M."/>
            <person name="Khazi F."/>
            <person name="Huang T."/>
            <person name="Chambers A.H."/>
        </authorList>
    </citation>
    <scope>NUCLEOTIDE SEQUENCE [LARGE SCALE GENOMIC DNA]</scope>
    <source>
        <tissue evidence="1">Leaf</tissue>
    </source>
</reference>
<accession>A0A835S115</accession>